<accession>A0A9D9I353</accession>
<protein>
    <submittedName>
        <fullName evidence="2">LPP20 family lipoprotein</fullName>
    </submittedName>
</protein>
<sequence>MRKSFLIITAVLFTIFRSGAQVPEWVTTHPVSDDAYIGIGQASLTEDDYMRIATENALSDIASQIATKVESNSFFHQVDVDGHAREMFEDRINSNATAWLEGHELKESHTSGNTYYVYYTLDKKTFRRNAEKKREAAIATGLDYLEKGKAAEKAMNLTQAAVLYGEGLKAVEPWMFMDLIRDGVNIPVELYDSYINVFSGMVITTNAVQVEGEPFKAVSEPIAGCLSKDGNVIPNIRLKAAFTVGSGTVTPPSETDYNGTAEFYITNITSKEDVQEIRITIDDAFLDMLPEVYRELLERQAWPSAKITVVLKSSPASLYLHVENNDLEGIEKQIRSLLANNYFTLTEDPDAAQCFAELSTVLEVGETVSGGNYDLNTCYCSLTLKIYNNYTTDMLLNYSLDRVKVLAPVHKSYESTVAQGIREVMKRVNRELPKMLGKVRITD</sequence>
<organism evidence="2 3">
    <name type="scientific">Candidatus Merdivivens pullistercoris</name>
    <dbReference type="NCBI Taxonomy" id="2840873"/>
    <lineage>
        <taxon>Bacteria</taxon>
        <taxon>Pseudomonadati</taxon>
        <taxon>Bacteroidota</taxon>
        <taxon>Bacteroidia</taxon>
        <taxon>Bacteroidales</taxon>
        <taxon>Muribaculaceae</taxon>
        <taxon>Muribaculaceae incertae sedis</taxon>
        <taxon>Candidatus Merdivivens</taxon>
    </lineage>
</organism>
<evidence type="ECO:0000313" key="2">
    <source>
        <dbReference type="EMBL" id="MBO8464785.1"/>
    </source>
</evidence>
<dbReference type="EMBL" id="JADIME010000024">
    <property type="protein sequence ID" value="MBO8464785.1"/>
    <property type="molecule type" value="Genomic_DNA"/>
</dbReference>
<dbReference type="AlphaFoldDB" id="A0A9D9I353"/>
<dbReference type="Gene3D" id="3.10.28.20">
    <property type="entry name" value="Acetamidase/Formamidase-like domains"/>
    <property type="match status" value="1"/>
</dbReference>
<name>A0A9D9I353_9BACT</name>
<evidence type="ECO:0000256" key="1">
    <source>
        <dbReference type="SAM" id="SignalP"/>
    </source>
</evidence>
<feature type="chain" id="PRO_5039527738" evidence="1">
    <location>
        <begin position="21"/>
        <end position="443"/>
    </location>
</feature>
<proteinExistence type="predicted"/>
<feature type="signal peptide" evidence="1">
    <location>
        <begin position="1"/>
        <end position="20"/>
    </location>
</feature>
<comment type="caution">
    <text evidence="2">The sequence shown here is derived from an EMBL/GenBank/DDBJ whole genome shotgun (WGS) entry which is preliminary data.</text>
</comment>
<reference evidence="2" key="1">
    <citation type="submission" date="2020-10" db="EMBL/GenBank/DDBJ databases">
        <authorList>
            <person name="Gilroy R."/>
        </authorList>
    </citation>
    <scope>NUCLEOTIDE SEQUENCE</scope>
    <source>
        <strain evidence="2">10037</strain>
    </source>
</reference>
<keyword evidence="2" id="KW-0449">Lipoprotein</keyword>
<dbReference type="Proteomes" id="UP000823597">
    <property type="component" value="Unassembled WGS sequence"/>
</dbReference>
<evidence type="ECO:0000313" key="3">
    <source>
        <dbReference type="Proteomes" id="UP000823597"/>
    </source>
</evidence>
<gene>
    <name evidence="2" type="ORF">IAB93_02155</name>
</gene>
<keyword evidence="1" id="KW-0732">Signal</keyword>
<reference evidence="2" key="2">
    <citation type="journal article" date="2021" name="PeerJ">
        <title>Extensive microbial diversity within the chicken gut microbiome revealed by metagenomics and culture.</title>
        <authorList>
            <person name="Gilroy R."/>
            <person name="Ravi A."/>
            <person name="Getino M."/>
            <person name="Pursley I."/>
            <person name="Horton D.L."/>
            <person name="Alikhan N.F."/>
            <person name="Baker D."/>
            <person name="Gharbi K."/>
            <person name="Hall N."/>
            <person name="Watson M."/>
            <person name="Adriaenssens E.M."/>
            <person name="Foster-Nyarko E."/>
            <person name="Jarju S."/>
            <person name="Secka A."/>
            <person name="Antonio M."/>
            <person name="Oren A."/>
            <person name="Chaudhuri R.R."/>
            <person name="La Ragione R."/>
            <person name="Hildebrand F."/>
            <person name="Pallen M.J."/>
        </authorList>
    </citation>
    <scope>NUCLEOTIDE SEQUENCE</scope>
    <source>
        <strain evidence="2">10037</strain>
    </source>
</reference>